<gene>
    <name evidence="15" type="primary">feoB</name>
    <name evidence="15" type="ORF">AB2Z07_02130</name>
</gene>
<dbReference type="InterPro" id="IPR050860">
    <property type="entry name" value="FeoB_GTPase"/>
</dbReference>
<protein>
    <recommendedName>
        <fullName evidence="12 13">Ferrous iron transport protein B</fullName>
    </recommendedName>
</protein>
<keyword evidence="8 13" id="KW-0408">Iron</keyword>
<dbReference type="PRINTS" id="PR00326">
    <property type="entry name" value="GTP1OBG"/>
</dbReference>
<keyword evidence="3" id="KW-1003">Cell membrane</keyword>
<evidence type="ECO:0000256" key="9">
    <source>
        <dbReference type="ARBA" id="ARBA00023065"/>
    </source>
</evidence>
<name>A0ABV4JNL1_9BACT</name>
<dbReference type="InterPro" id="IPR003373">
    <property type="entry name" value="Fe2_transport_prot-B"/>
</dbReference>
<keyword evidence="2 13" id="KW-0813">Transport</keyword>
<dbReference type="InterPro" id="IPR011642">
    <property type="entry name" value="Gate_dom"/>
</dbReference>
<evidence type="ECO:0000256" key="2">
    <source>
        <dbReference type="ARBA" id="ARBA00022448"/>
    </source>
</evidence>
<evidence type="ECO:0000256" key="10">
    <source>
        <dbReference type="ARBA" id="ARBA00023134"/>
    </source>
</evidence>
<evidence type="ECO:0000256" key="12">
    <source>
        <dbReference type="NCBIfam" id="TIGR00437"/>
    </source>
</evidence>
<organism evidence="15 16">
    <name type="scientific">Halodesulfovibrio aestuarii</name>
    <dbReference type="NCBI Taxonomy" id="126333"/>
    <lineage>
        <taxon>Bacteria</taxon>
        <taxon>Pseudomonadati</taxon>
        <taxon>Thermodesulfobacteriota</taxon>
        <taxon>Desulfovibrionia</taxon>
        <taxon>Desulfovibrionales</taxon>
        <taxon>Desulfovibrionaceae</taxon>
        <taxon>Halodesulfovibrio</taxon>
    </lineage>
</organism>
<evidence type="ECO:0000256" key="4">
    <source>
        <dbReference type="ARBA" id="ARBA00022496"/>
    </source>
</evidence>
<keyword evidence="16" id="KW-1185">Reference proteome</keyword>
<dbReference type="InterPro" id="IPR011640">
    <property type="entry name" value="Fe2_transport_prot_B_C"/>
</dbReference>
<evidence type="ECO:0000256" key="6">
    <source>
        <dbReference type="ARBA" id="ARBA00022741"/>
    </source>
</evidence>
<sequence length="683" mass="73926">MLVQPDTIQSATGNLELLPQTDNLLSSLSRPVTIAFAGQPNTGKSTIFNKLTGLKQRVGNWPGKTVDKKEGTVDHKGCTYNFVDLPGTYGLTANSLEEEITRDYLLSGEADAIVAVVNAASLERSIYLVAEMLTLNLPIIIALNMMDVAEQEGYAVSAKALSKATGMPVIPLIGTSQEQNMNDLLTSLHTLDLGQAALRTPAIISEEVQKLALKLTEHSSFPKPLLWTAGKIIEQDKSLHNRLQHELTSVDLATYNKLKKGITPKETNAVYLARQQWIEHVCDESVNIIKDHASPTDKWDKLFLHPVWGRIIAFLVIPAGCLLGVILGMCTGGLALMAALSAGPQIKAMWPGMAGNLVATALIPATGWVLALLSIIGFIYAIFHFLEDTGYLARVAYLMDPMLSRLGVDGKAAIPLLMGMLCNTVAIAGSRVIATRRQRFISLCMLPFLPCSGQTGVAFLFAFALFPPATAIKIILSVTAVNIILACSIAKLLHKRLPTTHTSGLIMELPLYHKPNFKTIFSGVRTRLELFARSTAGFIYAAMIIVWAVSYFPEGNLQHSYLFQLGKFLEPVGAVLGFDWRFVVALLSSFVAKETTAGTLAVLFSVDAGNQQAVIEAVRQAITSQGALAFIVLSNLYLPCLATIVALKTELGSWATTAKLLVCMLTIAILAAYIAYTSTAFLF</sequence>
<keyword evidence="5 13" id="KW-0812">Transmembrane</keyword>
<dbReference type="SUPFAM" id="SSF52540">
    <property type="entry name" value="P-loop containing nucleoside triphosphate hydrolases"/>
    <property type="match status" value="1"/>
</dbReference>
<feature type="transmembrane region" description="Helical" evidence="13">
    <location>
        <begin position="653"/>
        <end position="676"/>
    </location>
</feature>
<dbReference type="Pfam" id="PF07664">
    <property type="entry name" value="FeoB_C"/>
    <property type="match status" value="1"/>
</dbReference>
<comment type="similarity">
    <text evidence="13">Belongs to the TRAFAC class TrmE-Era-EngA-EngB-Septin-like GTPase superfamily. FeoB GTPase (TC 9.A.8) family.</text>
</comment>
<keyword evidence="7 13" id="KW-1133">Transmembrane helix</keyword>
<dbReference type="Proteomes" id="UP001568358">
    <property type="component" value="Unassembled WGS sequence"/>
</dbReference>
<dbReference type="PANTHER" id="PTHR43185">
    <property type="entry name" value="FERROUS IRON TRANSPORT PROTEIN B"/>
    <property type="match status" value="1"/>
</dbReference>
<keyword evidence="11 13" id="KW-0472">Membrane</keyword>
<dbReference type="NCBIfam" id="TIGR00437">
    <property type="entry name" value="feoB"/>
    <property type="match status" value="1"/>
</dbReference>
<evidence type="ECO:0000256" key="11">
    <source>
        <dbReference type="ARBA" id="ARBA00023136"/>
    </source>
</evidence>
<evidence type="ECO:0000256" key="13">
    <source>
        <dbReference type="RuleBase" id="RU362098"/>
    </source>
</evidence>
<evidence type="ECO:0000313" key="15">
    <source>
        <dbReference type="EMBL" id="MEZ6852340.1"/>
    </source>
</evidence>
<feature type="transmembrane region" description="Helical" evidence="13">
    <location>
        <begin position="412"/>
        <end position="433"/>
    </location>
</feature>
<feature type="transmembrane region" description="Helical" evidence="13">
    <location>
        <begin position="311"/>
        <end position="336"/>
    </location>
</feature>
<feature type="transmembrane region" description="Helical" evidence="13">
    <location>
        <begin position="357"/>
        <end position="383"/>
    </location>
</feature>
<feature type="transmembrane region" description="Helical" evidence="13">
    <location>
        <begin position="440"/>
        <end position="466"/>
    </location>
</feature>
<feature type="transmembrane region" description="Helical" evidence="13">
    <location>
        <begin position="627"/>
        <end position="647"/>
    </location>
</feature>
<feature type="transmembrane region" description="Helical" evidence="13">
    <location>
        <begin position="530"/>
        <end position="552"/>
    </location>
</feature>
<dbReference type="Pfam" id="PF07670">
    <property type="entry name" value="Gate"/>
    <property type="match status" value="2"/>
</dbReference>
<feature type="transmembrane region" description="Helical" evidence="13">
    <location>
        <begin position="472"/>
        <end position="493"/>
    </location>
</feature>
<evidence type="ECO:0000256" key="8">
    <source>
        <dbReference type="ARBA" id="ARBA00023004"/>
    </source>
</evidence>
<comment type="caution">
    <text evidence="15">The sequence shown here is derived from an EMBL/GenBank/DDBJ whole genome shotgun (WGS) entry which is preliminary data.</text>
</comment>
<comment type="function">
    <text evidence="13">Probable transporter of a GTP-driven Fe(2+) uptake system.</text>
</comment>
<dbReference type="PROSITE" id="PS51711">
    <property type="entry name" value="G_FEOB"/>
    <property type="match status" value="1"/>
</dbReference>
<keyword evidence="9" id="KW-0406">Ion transport</keyword>
<evidence type="ECO:0000256" key="1">
    <source>
        <dbReference type="ARBA" id="ARBA00004651"/>
    </source>
</evidence>
<reference evidence="15 16" key="1">
    <citation type="submission" date="2024-07" db="EMBL/GenBank/DDBJ databases">
        <title>Active virus-host system and metabolic interactions in a Lokiarchaeon culture.</title>
        <authorList>
            <person name="Ponce Toledo R.I."/>
            <person name="Rodrigues Oliveira T."/>
            <person name="Schleper C."/>
        </authorList>
    </citation>
    <scope>NUCLEOTIDE SEQUENCE [LARGE SCALE GENOMIC DNA]</scope>
    <source>
        <strain evidence="15 16">B35</strain>
    </source>
</reference>
<dbReference type="PANTHER" id="PTHR43185:SF1">
    <property type="entry name" value="FE(2+) TRANSPORTER FEOB"/>
    <property type="match status" value="1"/>
</dbReference>
<keyword evidence="6" id="KW-0547">Nucleotide-binding</keyword>
<dbReference type="Gene3D" id="3.40.50.300">
    <property type="entry name" value="P-loop containing nucleotide triphosphate hydrolases"/>
    <property type="match status" value="1"/>
</dbReference>
<evidence type="ECO:0000256" key="5">
    <source>
        <dbReference type="ARBA" id="ARBA00022692"/>
    </source>
</evidence>
<dbReference type="Pfam" id="PF02421">
    <property type="entry name" value="FeoB_N"/>
    <property type="match status" value="1"/>
</dbReference>
<proteinExistence type="inferred from homology"/>
<evidence type="ECO:0000259" key="14">
    <source>
        <dbReference type="PROSITE" id="PS51711"/>
    </source>
</evidence>
<dbReference type="EMBL" id="JBFSOO010000001">
    <property type="protein sequence ID" value="MEZ6852340.1"/>
    <property type="molecule type" value="Genomic_DNA"/>
</dbReference>
<dbReference type="CDD" id="cd01879">
    <property type="entry name" value="FeoB"/>
    <property type="match status" value="1"/>
</dbReference>
<dbReference type="InterPro" id="IPR027417">
    <property type="entry name" value="P-loop_NTPase"/>
</dbReference>
<evidence type="ECO:0000313" key="16">
    <source>
        <dbReference type="Proteomes" id="UP001568358"/>
    </source>
</evidence>
<dbReference type="RefSeq" id="WP_371149882.1">
    <property type="nucleotide sequence ID" value="NZ_JBFSOO010000001.1"/>
</dbReference>
<dbReference type="InterPro" id="IPR006073">
    <property type="entry name" value="GTP-bd"/>
</dbReference>
<evidence type="ECO:0000256" key="3">
    <source>
        <dbReference type="ARBA" id="ARBA00022475"/>
    </source>
</evidence>
<dbReference type="InterPro" id="IPR030389">
    <property type="entry name" value="G_FEOB_dom"/>
</dbReference>
<comment type="subcellular location">
    <subcellularLocation>
        <location evidence="13">Cell inner membrane</location>
        <topology evidence="13">Multi-pass membrane protein</topology>
    </subcellularLocation>
    <subcellularLocation>
        <location evidence="1">Cell membrane</location>
        <topology evidence="1">Multi-pass membrane protein</topology>
    </subcellularLocation>
</comment>
<feature type="domain" description="FeoB-type G" evidence="14">
    <location>
        <begin position="31"/>
        <end position="194"/>
    </location>
</feature>
<accession>A0ABV4JNL1</accession>
<keyword evidence="4 13" id="KW-0410">Iron transport</keyword>
<evidence type="ECO:0000256" key="7">
    <source>
        <dbReference type="ARBA" id="ARBA00022989"/>
    </source>
</evidence>
<keyword evidence="10 13" id="KW-0342">GTP-binding</keyword>